<evidence type="ECO:0000313" key="8">
    <source>
        <dbReference type="Proteomes" id="UP000325081"/>
    </source>
</evidence>
<reference evidence="8" key="1">
    <citation type="journal article" date="2019" name="Curr. Biol.">
        <title>Genome Sequence of Striga asiatica Provides Insight into the Evolution of Plant Parasitism.</title>
        <authorList>
            <person name="Yoshida S."/>
            <person name="Kim S."/>
            <person name="Wafula E.K."/>
            <person name="Tanskanen J."/>
            <person name="Kim Y.M."/>
            <person name="Honaas L."/>
            <person name="Yang Z."/>
            <person name="Spallek T."/>
            <person name="Conn C.E."/>
            <person name="Ichihashi Y."/>
            <person name="Cheong K."/>
            <person name="Cui S."/>
            <person name="Der J.P."/>
            <person name="Gundlach H."/>
            <person name="Jiao Y."/>
            <person name="Hori C."/>
            <person name="Ishida J.K."/>
            <person name="Kasahara H."/>
            <person name="Kiba T."/>
            <person name="Kim M.S."/>
            <person name="Koo N."/>
            <person name="Laohavisit A."/>
            <person name="Lee Y.H."/>
            <person name="Lumba S."/>
            <person name="McCourt P."/>
            <person name="Mortimer J.C."/>
            <person name="Mutuku J.M."/>
            <person name="Nomura T."/>
            <person name="Sasaki-Sekimoto Y."/>
            <person name="Seto Y."/>
            <person name="Wang Y."/>
            <person name="Wakatake T."/>
            <person name="Sakakibara H."/>
            <person name="Demura T."/>
            <person name="Yamaguchi S."/>
            <person name="Yoneyama K."/>
            <person name="Manabe R.I."/>
            <person name="Nelson D.C."/>
            <person name="Schulman A.H."/>
            <person name="Timko M.P."/>
            <person name="dePamphilis C.W."/>
            <person name="Choi D."/>
            <person name="Shirasu K."/>
        </authorList>
    </citation>
    <scope>NUCLEOTIDE SEQUENCE [LARGE SCALE GENOMIC DNA]</scope>
    <source>
        <strain evidence="8">cv. UVA1</strain>
    </source>
</reference>
<keyword evidence="8" id="KW-1185">Reference proteome</keyword>
<dbReference type="SUPFAM" id="SSF51126">
    <property type="entry name" value="Pectin lyase-like"/>
    <property type="match status" value="1"/>
</dbReference>
<comment type="pathway">
    <text evidence="1">Glycan metabolism; pectin degradation; 2-dehydro-3-deoxy-D-gluconate from pectin: step 1/5.</text>
</comment>
<evidence type="ECO:0000256" key="1">
    <source>
        <dbReference type="ARBA" id="ARBA00005184"/>
    </source>
</evidence>
<dbReference type="UniPathway" id="UPA00545">
    <property type="reaction ID" value="UER00823"/>
</dbReference>
<dbReference type="InterPro" id="IPR011050">
    <property type="entry name" value="Pectin_lyase_fold/virulence"/>
</dbReference>
<dbReference type="GO" id="GO:0045490">
    <property type="term" value="P:pectin catabolic process"/>
    <property type="evidence" value="ECO:0007669"/>
    <property type="project" value="UniProtKB-UniPathway"/>
</dbReference>
<dbReference type="PANTHER" id="PTHR31707">
    <property type="entry name" value="PECTINESTERASE"/>
    <property type="match status" value="1"/>
</dbReference>
<name>A0A5A7PUN2_STRAF</name>
<comment type="caution">
    <text evidence="7">The sequence shown here is derived from an EMBL/GenBank/DDBJ whole genome shotgun (WGS) entry which is preliminary data.</text>
</comment>
<keyword evidence="4" id="KW-0961">Cell wall biogenesis/degradation</keyword>
<accession>A0A5A7PUN2</accession>
<dbReference type="GO" id="GO:0030599">
    <property type="term" value="F:pectinesterase activity"/>
    <property type="evidence" value="ECO:0007669"/>
    <property type="project" value="UniProtKB-EC"/>
</dbReference>
<sequence length="115" mass="13205">MADVVVAVNNTGNFTSITIAIKAAPKRSRTRFVTYIKRGVYKEYIDNIDNKKWNITLVGDDTSSWWHSMMEREDGISKQAGNREFFILTLVIPISHPVFDRSTRPPRARANIYLT</sequence>
<evidence type="ECO:0000256" key="5">
    <source>
        <dbReference type="ARBA" id="ARBA00047928"/>
    </source>
</evidence>
<protein>
    <submittedName>
        <fullName evidence="7">Plant invertase/pectin methylesterase inhibitor</fullName>
    </submittedName>
</protein>
<dbReference type="Gene3D" id="2.160.20.10">
    <property type="entry name" value="Single-stranded right-handed beta-helix, Pectin lyase-like"/>
    <property type="match status" value="1"/>
</dbReference>
<keyword evidence="2" id="KW-0378">Hydrolase</keyword>
<dbReference type="EMBL" id="BKCP01005172">
    <property type="protein sequence ID" value="GER36398.1"/>
    <property type="molecule type" value="Genomic_DNA"/>
</dbReference>
<feature type="domain" description="Pectinesterase catalytic" evidence="6">
    <location>
        <begin position="3"/>
        <end position="63"/>
    </location>
</feature>
<dbReference type="GO" id="GO:0042545">
    <property type="term" value="P:cell wall modification"/>
    <property type="evidence" value="ECO:0007669"/>
    <property type="project" value="InterPro"/>
</dbReference>
<dbReference type="InterPro" id="IPR012334">
    <property type="entry name" value="Pectin_lyas_fold"/>
</dbReference>
<evidence type="ECO:0000256" key="2">
    <source>
        <dbReference type="ARBA" id="ARBA00022801"/>
    </source>
</evidence>
<evidence type="ECO:0000259" key="6">
    <source>
        <dbReference type="Pfam" id="PF01095"/>
    </source>
</evidence>
<evidence type="ECO:0000313" key="7">
    <source>
        <dbReference type="EMBL" id="GER36398.1"/>
    </source>
</evidence>
<gene>
    <name evidence="7" type="ORF">STAS_12740</name>
</gene>
<dbReference type="AlphaFoldDB" id="A0A5A7PUN2"/>
<dbReference type="InterPro" id="IPR000070">
    <property type="entry name" value="Pectinesterase_cat"/>
</dbReference>
<dbReference type="Proteomes" id="UP000325081">
    <property type="component" value="Unassembled WGS sequence"/>
</dbReference>
<proteinExistence type="predicted"/>
<evidence type="ECO:0000256" key="4">
    <source>
        <dbReference type="ARBA" id="ARBA00023316"/>
    </source>
</evidence>
<dbReference type="OrthoDB" id="910890at2759"/>
<keyword evidence="3" id="KW-0063">Aspartyl esterase</keyword>
<evidence type="ECO:0000256" key="3">
    <source>
        <dbReference type="ARBA" id="ARBA00023085"/>
    </source>
</evidence>
<dbReference type="Pfam" id="PF01095">
    <property type="entry name" value="Pectinesterase"/>
    <property type="match status" value="1"/>
</dbReference>
<organism evidence="7 8">
    <name type="scientific">Striga asiatica</name>
    <name type="common">Asiatic witchweed</name>
    <name type="synonym">Buchnera asiatica</name>
    <dbReference type="NCBI Taxonomy" id="4170"/>
    <lineage>
        <taxon>Eukaryota</taxon>
        <taxon>Viridiplantae</taxon>
        <taxon>Streptophyta</taxon>
        <taxon>Embryophyta</taxon>
        <taxon>Tracheophyta</taxon>
        <taxon>Spermatophyta</taxon>
        <taxon>Magnoliopsida</taxon>
        <taxon>eudicotyledons</taxon>
        <taxon>Gunneridae</taxon>
        <taxon>Pentapetalae</taxon>
        <taxon>asterids</taxon>
        <taxon>lamiids</taxon>
        <taxon>Lamiales</taxon>
        <taxon>Orobanchaceae</taxon>
        <taxon>Buchnereae</taxon>
        <taxon>Striga</taxon>
    </lineage>
</organism>
<comment type="catalytic activity">
    <reaction evidence="5">
        <text>[(1-&gt;4)-alpha-D-galacturonosyl methyl ester](n) + n H2O = [(1-&gt;4)-alpha-D-galacturonosyl](n) + n methanol + n H(+)</text>
        <dbReference type="Rhea" id="RHEA:22380"/>
        <dbReference type="Rhea" id="RHEA-COMP:14570"/>
        <dbReference type="Rhea" id="RHEA-COMP:14573"/>
        <dbReference type="ChEBI" id="CHEBI:15377"/>
        <dbReference type="ChEBI" id="CHEBI:15378"/>
        <dbReference type="ChEBI" id="CHEBI:17790"/>
        <dbReference type="ChEBI" id="CHEBI:140522"/>
        <dbReference type="ChEBI" id="CHEBI:140523"/>
        <dbReference type="EC" id="3.1.1.11"/>
    </reaction>
</comment>